<evidence type="ECO:0000313" key="2">
    <source>
        <dbReference type="Proteomes" id="UP000234681"/>
    </source>
</evidence>
<dbReference type="AlphaFoldDB" id="A6IJS3"/>
<proteinExistence type="predicted"/>
<dbReference type="EMBL" id="CH473963">
    <property type="protein sequence ID" value="EDL99986.1"/>
    <property type="molecule type" value="Genomic_DNA"/>
</dbReference>
<dbReference type="Proteomes" id="UP000234681">
    <property type="component" value="Chromosome 14"/>
</dbReference>
<name>A6IJS3_RAT</name>
<gene>
    <name evidence="1" type="ORF">rCG_35937</name>
</gene>
<evidence type="ECO:0000313" key="1">
    <source>
        <dbReference type="EMBL" id="EDL99986.1"/>
    </source>
</evidence>
<sequence length="38" mass="4431">MCMERCWTPFAPGTGRLNHHGMWETSANIFKPDDDFKC</sequence>
<reference evidence="2" key="1">
    <citation type="submission" date="2005-09" db="EMBL/GenBank/DDBJ databases">
        <authorList>
            <person name="Mural R.J."/>
            <person name="Li P.W."/>
            <person name="Adams M.D."/>
            <person name="Amanatides P.G."/>
            <person name="Baden-Tillson H."/>
            <person name="Barnstead M."/>
            <person name="Chin S.H."/>
            <person name="Dew I."/>
            <person name="Evans C.A."/>
            <person name="Ferriera S."/>
            <person name="Flanigan M."/>
            <person name="Fosler C."/>
            <person name="Glodek A."/>
            <person name="Gu Z."/>
            <person name="Holt R.A."/>
            <person name="Jennings D."/>
            <person name="Kraft C.L."/>
            <person name="Lu F."/>
            <person name="Nguyen T."/>
            <person name="Nusskern D.R."/>
            <person name="Pfannkoch C.M."/>
            <person name="Sitter C."/>
            <person name="Sutton G.G."/>
            <person name="Venter J.C."/>
            <person name="Wang Z."/>
            <person name="Woodage T."/>
            <person name="Zheng X.H."/>
            <person name="Zhong F."/>
        </authorList>
    </citation>
    <scope>NUCLEOTIDE SEQUENCE [LARGE SCALE GENOMIC DNA]</scope>
    <source>
        <strain>BN</strain>
        <strain evidence="2">Sprague-Dawley</strain>
    </source>
</reference>
<protein>
    <submittedName>
        <fullName evidence="1">RCG35937</fullName>
    </submittedName>
</protein>
<organism evidence="1 2">
    <name type="scientific">Rattus norvegicus</name>
    <name type="common">Rat</name>
    <dbReference type="NCBI Taxonomy" id="10116"/>
    <lineage>
        <taxon>Eukaryota</taxon>
        <taxon>Metazoa</taxon>
        <taxon>Chordata</taxon>
        <taxon>Craniata</taxon>
        <taxon>Vertebrata</taxon>
        <taxon>Euteleostomi</taxon>
        <taxon>Mammalia</taxon>
        <taxon>Eutheria</taxon>
        <taxon>Euarchontoglires</taxon>
        <taxon>Glires</taxon>
        <taxon>Rodentia</taxon>
        <taxon>Myomorpha</taxon>
        <taxon>Muroidea</taxon>
        <taxon>Muridae</taxon>
        <taxon>Murinae</taxon>
        <taxon>Rattus</taxon>
    </lineage>
</organism>
<accession>A6IJS3</accession>